<dbReference type="EMBL" id="JACKTY010000020">
    <property type="protein sequence ID" value="MCV7225882.1"/>
    <property type="molecule type" value="Genomic_DNA"/>
</dbReference>
<evidence type="ECO:0000313" key="3">
    <source>
        <dbReference type="EMBL" id="MCV7225882.1"/>
    </source>
</evidence>
<feature type="domain" description="TPR repeat" evidence="2">
    <location>
        <begin position="29"/>
        <end position="283"/>
    </location>
</feature>
<evidence type="ECO:0000259" key="2">
    <source>
        <dbReference type="Pfam" id="PF23275"/>
    </source>
</evidence>
<dbReference type="Pfam" id="PF23275">
    <property type="entry name" value="TPR_23"/>
    <property type="match status" value="1"/>
</dbReference>
<protein>
    <recommendedName>
        <fullName evidence="2">TPR repeat domain-containing protein</fullName>
    </recommendedName>
</protein>
<name>A0ABT3C8S5_9MYCO</name>
<accession>A0ABT3C8S5</accession>
<evidence type="ECO:0000256" key="1">
    <source>
        <dbReference type="SAM" id="MobiDB-lite"/>
    </source>
</evidence>
<proteinExistence type="predicted"/>
<organism evidence="3 4">
    <name type="scientific">Mycolicibacterium komossense</name>
    <dbReference type="NCBI Taxonomy" id="1779"/>
    <lineage>
        <taxon>Bacteria</taxon>
        <taxon>Bacillati</taxon>
        <taxon>Actinomycetota</taxon>
        <taxon>Actinomycetes</taxon>
        <taxon>Mycobacteriales</taxon>
        <taxon>Mycobacteriaceae</taxon>
        <taxon>Mycolicibacterium</taxon>
    </lineage>
</organism>
<reference evidence="3 4" key="1">
    <citation type="journal article" date="2022" name="BMC Genomics">
        <title>Comparative genome analysis of mycobacteria focusing on tRNA and non-coding RNA.</title>
        <authorList>
            <person name="Behra P.R.K."/>
            <person name="Pettersson B.M.F."/>
            <person name="Ramesh M."/>
            <person name="Das S."/>
            <person name="Dasgupta S."/>
            <person name="Kirsebom L.A."/>
        </authorList>
    </citation>
    <scope>NUCLEOTIDE SEQUENCE [LARGE SCALE GENOMIC DNA]</scope>
    <source>
        <strain evidence="3 4">DSM 44078</strain>
    </source>
</reference>
<keyword evidence="4" id="KW-1185">Reference proteome</keyword>
<gene>
    <name evidence="3" type="ORF">H7J73_07530</name>
</gene>
<comment type="caution">
    <text evidence="3">The sequence shown here is derived from an EMBL/GenBank/DDBJ whole genome shotgun (WGS) entry which is preliminary data.</text>
</comment>
<feature type="region of interest" description="Disordered" evidence="1">
    <location>
        <begin position="1"/>
        <end position="28"/>
    </location>
</feature>
<sequence>MDNGTGAGDGAAIQQGSTMTDQQRQRLTEATTLSSEQLDALQRGDLVLPPDQLGYLIGLSQSLGDKTPTQVAELMSKLGPDGAKLADALHLASNPYISTGVPGQGKPGSVGYVPERGGKFALPTGLTNARLMDQQFPTPGLPTGEPGGGMPQPLGPPMASKELMALANIAGQGNGATHMGSGLDALVLDKAHALVTASNDQALPMGPAGAELDRTIWAKNSVDPTLQHMLNVVHGDSLVVHDAATGAGVDGLATDPGRGQKFLADMFNHDYADGGKSVGGLFDNIEGQAVVHDSSNATEVALAERAGQTAHSLAGQLGDPKLLNLNAAGDSLGQMNPNLTQSLSHAMSHYIPDMMDNRLEDTRGFDLLDSRENVINGSLPETKNLFAVLNSDPTASGYINKAAEDYTKLWQHELSQTIADAGGDPSKIDWKDATTIGEMYGVRDHANLVEVNDRIHDANQAAQEAWERKKSWIDGLDGVGSSVPLAGQYASTAAYALDQMFVGDSPTAQPFQNGVPRASLPMQYAIAAELYNSGVGNTDKLDRYVNPGTVFRHRQHRRRSKP</sequence>
<dbReference type="Proteomes" id="UP001526201">
    <property type="component" value="Unassembled WGS sequence"/>
</dbReference>
<evidence type="ECO:0000313" key="4">
    <source>
        <dbReference type="Proteomes" id="UP001526201"/>
    </source>
</evidence>
<dbReference type="InterPro" id="IPR057037">
    <property type="entry name" value="TPR_rep_actino"/>
</dbReference>